<dbReference type="RefSeq" id="WP_345265475.1">
    <property type="nucleotide sequence ID" value="NZ_BAABHB010000002.1"/>
</dbReference>
<dbReference type="Gene3D" id="2.60.40.1930">
    <property type="match status" value="1"/>
</dbReference>
<accession>A0ABP8K6E5</accession>
<feature type="chain" id="PRO_5047358309" description="MG2 domain-containing protein" evidence="1">
    <location>
        <begin position="30"/>
        <end position="802"/>
    </location>
</feature>
<evidence type="ECO:0008006" key="4">
    <source>
        <dbReference type="Google" id="ProtNLM"/>
    </source>
</evidence>
<sequence length="802" mass="90664">MKQAETHQTKWIRLRAVALVLLSTTVGYAQPADALREVVQRFDQYRRQALQEKVFVHTDQAVYLTGETLWFKVYCVDGTTHRPLDMSKVTYLDVLDHNQQPVLQAKLPMTGGSGNGALPLPHSLNSGHYLLRAYTNWMKNAGADFFFEKAITVVNPLKRLGLPNLPSQPEYDMQFFPEGGNLVSGLPGKVAFRVTDAAGRGIDFQGWLLNAQNDTVARFRPHKFGIGHFQFTPADNTTYRAVIRDAQNRTLSRPLPAVSAQGYTMRVEEGIGNQLRVTVRTNLTDAGAVHLLGHTRQLVTVAETRTLGRETTFLLDKKALGEGISHLTLFDQARRPVCERLYFKRPEQPLTIQLKTDQDQYAARTKVNLSVEVPAPAGGRADLSVAVYRLDSLPALSSATMLSYLWLTSDLRGTIESPEYYLQAESAERREATDNLMLTHGWRRFRWENVLTQSRPAFPFVPEYNGHLIRGRLVDPLSQVPVFRKLVYLSVPGKLLRLYASRSDSSGQVLFELKDFYGSHLIMAQPNPADSSLRLTIDSPFAGALSATRLPPFDFSEQHTQQLLDRSVAMQVQSRYWGDKLMGYQYPAIDSTAFYGTPSERYRLDDYTRFPAMEEVLREYVRGILPRKRQGSFRLVIPNSPYREFFEEQGLVMIDGVPIFDMDKLMAFSPLKIRQMDVVTNRYFVNSNFVSGVFSLMTYKGDLAGYSLPSYVVQQPYDGLQVPREYYTPRYETQSQLAGRIPDGRTLLYWNPSVQPNAQGKTALPFYTSDQEGTYVVEVTGLTRDGQAGSGRVQFVVTNPVR</sequence>
<keyword evidence="3" id="KW-1185">Reference proteome</keyword>
<evidence type="ECO:0000313" key="2">
    <source>
        <dbReference type="EMBL" id="GAA4400952.1"/>
    </source>
</evidence>
<dbReference type="Proteomes" id="UP001500936">
    <property type="component" value="Unassembled WGS sequence"/>
</dbReference>
<protein>
    <recommendedName>
        <fullName evidence="4">MG2 domain-containing protein</fullName>
    </recommendedName>
</protein>
<name>A0ABP8K6E5_9BACT</name>
<keyword evidence="1" id="KW-0732">Signal</keyword>
<organism evidence="2 3">
    <name type="scientific">Nibrella viscosa</name>
    <dbReference type="NCBI Taxonomy" id="1084524"/>
    <lineage>
        <taxon>Bacteria</taxon>
        <taxon>Pseudomonadati</taxon>
        <taxon>Bacteroidota</taxon>
        <taxon>Cytophagia</taxon>
        <taxon>Cytophagales</taxon>
        <taxon>Spirosomataceae</taxon>
        <taxon>Nibrella</taxon>
    </lineage>
</organism>
<evidence type="ECO:0000256" key="1">
    <source>
        <dbReference type="SAM" id="SignalP"/>
    </source>
</evidence>
<feature type="signal peptide" evidence="1">
    <location>
        <begin position="1"/>
        <end position="29"/>
    </location>
</feature>
<dbReference type="EMBL" id="BAABHB010000002">
    <property type="protein sequence ID" value="GAA4400952.1"/>
    <property type="molecule type" value="Genomic_DNA"/>
</dbReference>
<reference evidence="3" key="1">
    <citation type="journal article" date="2019" name="Int. J. Syst. Evol. Microbiol.">
        <title>The Global Catalogue of Microorganisms (GCM) 10K type strain sequencing project: providing services to taxonomists for standard genome sequencing and annotation.</title>
        <authorList>
            <consortium name="The Broad Institute Genomics Platform"/>
            <consortium name="The Broad Institute Genome Sequencing Center for Infectious Disease"/>
            <person name="Wu L."/>
            <person name="Ma J."/>
        </authorList>
    </citation>
    <scope>NUCLEOTIDE SEQUENCE [LARGE SCALE GENOMIC DNA]</scope>
    <source>
        <strain evidence="3">JCM 17925</strain>
    </source>
</reference>
<gene>
    <name evidence="2" type="ORF">GCM10023187_14650</name>
</gene>
<comment type="caution">
    <text evidence="2">The sequence shown here is derived from an EMBL/GenBank/DDBJ whole genome shotgun (WGS) entry which is preliminary data.</text>
</comment>
<evidence type="ECO:0000313" key="3">
    <source>
        <dbReference type="Proteomes" id="UP001500936"/>
    </source>
</evidence>
<proteinExistence type="predicted"/>